<dbReference type="Pfam" id="PF02518">
    <property type="entry name" value="HATPase_c"/>
    <property type="match status" value="1"/>
</dbReference>
<dbReference type="EMBL" id="CP053435">
    <property type="protein sequence ID" value="QJW88893.1"/>
    <property type="molecule type" value="Genomic_DNA"/>
</dbReference>
<dbReference type="Gene3D" id="1.25.40.10">
    <property type="entry name" value="Tetratricopeptide repeat domain"/>
    <property type="match status" value="2"/>
</dbReference>
<dbReference type="InterPro" id="IPR036890">
    <property type="entry name" value="HATPase_C_sf"/>
</dbReference>
<accession>A0A6M5Y739</accession>
<keyword evidence="5" id="KW-1185">Reference proteome</keyword>
<dbReference type="InterPro" id="IPR011990">
    <property type="entry name" value="TPR-like_helical_dom_sf"/>
</dbReference>
<evidence type="ECO:0000256" key="2">
    <source>
        <dbReference type="SAM" id="Phobius"/>
    </source>
</evidence>
<feature type="transmembrane region" description="Helical" evidence="2">
    <location>
        <begin position="341"/>
        <end position="360"/>
    </location>
</feature>
<dbReference type="RefSeq" id="WP_171738732.1">
    <property type="nucleotide sequence ID" value="NZ_CP053435.1"/>
</dbReference>
<dbReference type="Pfam" id="PF07568">
    <property type="entry name" value="HisKA_2"/>
    <property type="match status" value="1"/>
</dbReference>
<dbReference type="InterPro" id="IPR003594">
    <property type="entry name" value="HATPase_dom"/>
</dbReference>
<dbReference type="Gene3D" id="3.30.450.20">
    <property type="entry name" value="PAS domain"/>
    <property type="match status" value="1"/>
</dbReference>
<dbReference type="PROSITE" id="PS50005">
    <property type="entry name" value="TPR"/>
    <property type="match status" value="1"/>
</dbReference>
<dbReference type="Gene3D" id="3.30.565.10">
    <property type="entry name" value="Histidine kinase-like ATPase, C-terminal domain"/>
    <property type="match status" value="1"/>
</dbReference>
<dbReference type="PANTHER" id="PTHR43065">
    <property type="entry name" value="SENSOR HISTIDINE KINASE"/>
    <property type="match status" value="1"/>
</dbReference>
<keyword evidence="2" id="KW-0472">Membrane</keyword>
<dbReference type="PANTHER" id="PTHR43065:SF23">
    <property type="entry name" value="SENSOR HISTIDINE KINASE PDTAS"/>
    <property type="match status" value="1"/>
</dbReference>
<sequence>MIVSVAAGQSATRADTLTINRWCRTAFDLLSANTDSANALSRQIVSQSQQIHYPYGLARGYALIGAVMRNQGTFDSAVYYAQKALPLFESQNRRDGIAHVYNLLAQTYKRMGDAQNVRLLTQKALQYADMARHFAFQSRNYSELSRAYNTLGISYRDLHKFDSARVNYLQAIAIETKYHPNPSYLPVSYANYGQILMDADRNFTLAIRFFKMAVPLYEQQHNLTGLEHAYRNLSWAYRQQGNQPAAMAAADKALALSRLVNDPHRLFNSLEAAYMAYRAAGNYAKAIGFLEEWKDREDSLMNVEKTRTIAMLEATYQFQRKEARIRQLAEENRRERRQMTYLTAGLCLLIFLFGGLFWQYQSIRSSRIRIRHQSDQMALMMKELHHRVKNNLAIVSSLLRLQSYQLTDERVAQAIRTGQQRVEAMALIHHRLYQTDNVTTVNMRDYLSDLANSLMQAYGYYPDEVDLHLDITKEWLEVDIAVPIGLIVNELVTNSFKHAYESVSRPMLRIRLHEQQGLFLEVQDNGPGIAPDDWEEHGQESFGKQLVASLCKQLSGVVEVRYQNGALFRMRFAEVN</sequence>
<evidence type="ECO:0000313" key="4">
    <source>
        <dbReference type="EMBL" id="QJW88893.1"/>
    </source>
</evidence>
<gene>
    <name evidence="4" type="ORF">HNV11_05590</name>
</gene>
<dbReference type="SMART" id="SM00387">
    <property type="entry name" value="HATPase_c"/>
    <property type="match status" value="1"/>
</dbReference>
<evidence type="ECO:0000256" key="1">
    <source>
        <dbReference type="PROSITE-ProRule" id="PRU00339"/>
    </source>
</evidence>
<protein>
    <submittedName>
        <fullName evidence="4">Tetratricopeptide repeat protein</fullName>
    </submittedName>
</protein>
<feature type="domain" description="Histidine kinase/HSP90-like ATPase" evidence="3">
    <location>
        <begin position="479"/>
        <end position="576"/>
    </location>
</feature>
<keyword evidence="2" id="KW-1133">Transmembrane helix</keyword>
<dbReference type="AlphaFoldDB" id="A0A6M5Y739"/>
<dbReference type="Proteomes" id="UP000502756">
    <property type="component" value="Chromosome"/>
</dbReference>
<evidence type="ECO:0000259" key="3">
    <source>
        <dbReference type="SMART" id="SM00387"/>
    </source>
</evidence>
<feature type="repeat" description="TPR" evidence="1">
    <location>
        <begin position="145"/>
        <end position="178"/>
    </location>
</feature>
<name>A0A6M5Y739_9BACT</name>
<dbReference type="Pfam" id="PF13374">
    <property type="entry name" value="TPR_10"/>
    <property type="match status" value="1"/>
</dbReference>
<dbReference type="SUPFAM" id="SSF55874">
    <property type="entry name" value="ATPase domain of HSP90 chaperone/DNA topoisomerase II/histidine kinase"/>
    <property type="match status" value="1"/>
</dbReference>
<reference evidence="4 5" key="1">
    <citation type="submission" date="2020-05" db="EMBL/GenBank/DDBJ databases">
        <title>Genome sequencing of Spirosoma sp. TS118.</title>
        <authorList>
            <person name="Lee J.-H."/>
            <person name="Jeong S."/>
            <person name="Zhao L."/>
            <person name="Jung J.-H."/>
            <person name="Kim M.-K."/>
            <person name="Lim S."/>
        </authorList>
    </citation>
    <scope>NUCLEOTIDE SEQUENCE [LARGE SCALE GENOMIC DNA]</scope>
    <source>
        <strain evidence="4 5">TS118</strain>
    </source>
</reference>
<dbReference type="SUPFAM" id="SSF48452">
    <property type="entry name" value="TPR-like"/>
    <property type="match status" value="2"/>
</dbReference>
<dbReference type="InterPro" id="IPR011495">
    <property type="entry name" value="Sig_transdc_His_kin_sub2_dim/P"/>
</dbReference>
<evidence type="ECO:0000313" key="5">
    <source>
        <dbReference type="Proteomes" id="UP000502756"/>
    </source>
</evidence>
<dbReference type="SMART" id="SM00028">
    <property type="entry name" value="TPR"/>
    <property type="match status" value="4"/>
</dbReference>
<keyword evidence="1" id="KW-0802">TPR repeat</keyword>
<dbReference type="KEGG" id="stae:HNV11_05590"/>
<organism evidence="4 5">
    <name type="scientific">Spirosoma taeanense</name>
    <dbReference type="NCBI Taxonomy" id="2735870"/>
    <lineage>
        <taxon>Bacteria</taxon>
        <taxon>Pseudomonadati</taxon>
        <taxon>Bacteroidota</taxon>
        <taxon>Cytophagia</taxon>
        <taxon>Cytophagales</taxon>
        <taxon>Cytophagaceae</taxon>
        <taxon>Spirosoma</taxon>
    </lineage>
</organism>
<keyword evidence="2" id="KW-0812">Transmembrane</keyword>
<proteinExistence type="predicted"/>
<dbReference type="InterPro" id="IPR019734">
    <property type="entry name" value="TPR_rpt"/>
</dbReference>